<dbReference type="SMART" id="SM00829">
    <property type="entry name" value="PKS_ER"/>
    <property type="match status" value="1"/>
</dbReference>
<dbReference type="STRING" id="1202724.AM493_19975"/>
<dbReference type="Pfam" id="PF08240">
    <property type="entry name" value="ADH_N"/>
    <property type="match status" value="1"/>
</dbReference>
<dbReference type="InterPro" id="IPR013154">
    <property type="entry name" value="ADH-like_N"/>
</dbReference>
<reference evidence="7 8" key="1">
    <citation type="submission" date="2015-08" db="EMBL/GenBank/DDBJ databases">
        <title>Whole genome sequence of Flavobacterium akiainvivens IK-1T, from decaying Wikstroemia oahuensis, an endemic Hawaiian shrub.</title>
        <authorList>
            <person name="Wan X."/>
            <person name="Hou S."/>
            <person name="Saito J."/>
            <person name="Donachie S."/>
        </authorList>
    </citation>
    <scope>NUCLEOTIDE SEQUENCE [LARGE SCALE GENOMIC DNA]</scope>
    <source>
        <strain evidence="7 8">IK-1</strain>
    </source>
</reference>
<evidence type="ECO:0000313" key="8">
    <source>
        <dbReference type="Proteomes" id="UP000037755"/>
    </source>
</evidence>
<evidence type="ECO:0000259" key="6">
    <source>
        <dbReference type="SMART" id="SM00829"/>
    </source>
</evidence>
<proteinExistence type="inferred from homology"/>
<dbReference type="Gene3D" id="3.40.50.720">
    <property type="entry name" value="NAD(P)-binding Rossmann-like Domain"/>
    <property type="match status" value="1"/>
</dbReference>
<keyword evidence="8" id="KW-1185">Reference proteome</keyword>
<sequence>MCDKHSNNPGDASMRKFIQQTALAGAGLIMANPLSLFAGENAANGAFVGNIKSRGYAAKDASGILSLWEFERRPVGDNDILIEIKFASICHSDIHQLKGDWGKQQYPQVPGHEIAGIVAAVGRNVTKFKIGDRAGIGCMVSSCMKCESCKHGEEQNCENNATVYTYGNPESGSPTGITQGGYANNIVVNEHFAIRIPENISLEEAAPLMCAGVTTYSPLMRANFNRGDKVGIAGIGGLGHMAVKLAVSKGADVYAFTTSPDKVNDIKGFGAKEVIVVDDIAKLKPYRHKLDYMVSTIPAQYDIESYATVVKRGGFYTQLGMPVGQQLSLNVFAFARTGVNYNNSLIGGIPETQEVVNYCADKKIAPKIEVIKASQINDSWAKVANKQARYRYVIDTATI</sequence>
<dbReference type="Pfam" id="PF00107">
    <property type="entry name" value="ADH_zinc_N"/>
    <property type="match status" value="1"/>
</dbReference>
<comment type="similarity">
    <text evidence="5">Belongs to the zinc-containing alcohol dehydrogenase family.</text>
</comment>
<dbReference type="PANTHER" id="PTHR42683">
    <property type="entry name" value="ALDEHYDE REDUCTASE"/>
    <property type="match status" value="1"/>
</dbReference>
<evidence type="ECO:0000256" key="5">
    <source>
        <dbReference type="RuleBase" id="RU361277"/>
    </source>
</evidence>
<evidence type="ECO:0000256" key="1">
    <source>
        <dbReference type="ARBA" id="ARBA00001947"/>
    </source>
</evidence>
<keyword evidence="2 5" id="KW-0479">Metal-binding</keyword>
<dbReference type="PATRIC" id="fig|1202724.3.peg.4137"/>
<keyword evidence="4" id="KW-0560">Oxidoreductase</keyword>
<protein>
    <submittedName>
        <fullName evidence="7">Molecular chaperone GroES</fullName>
    </submittedName>
</protein>
<dbReference type="FunFam" id="3.40.50.720:FF:000473">
    <property type="entry name" value="NADP-dependent alcohol dehydrogenase"/>
    <property type="match status" value="1"/>
</dbReference>
<dbReference type="Proteomes" id="UP000037755">
    <property type="component" value="Unassembled WGS sequence"/>
</dbReference>
<dbReference type="SUPFAM" id="SSF50129">
    <property type="entry name" value="GroES-like"/>
    <property type="match status" value="1"/>
</dbReference>
<dbReference type="GO" id="GO:0008270">
    <property type="term" value="F:zinc ion binding"/>
    <property type="evidence" value="ECO:0007669"/>
    <property type="project" value="InterPro"/>
</dbReference>
<feature type="domain" description="Enoyl reductase (ER)" evidence="6">
    <location>
        <begin position="63"/>
        <end position="394"/>
    </location>
</feature>
<dbReference type="Gene3D" id="3.90.180.10">
    <property type="entry name" value="Medium-chain alcohol dehydrogenases, catalytic domain"/>
    <property type="match status" value="1"/>
</dbReference>
<evidence type="ECO:0000256" key="2">
    <source>
        <dbReference type="ARBA" id="ARBA00022723"/>
    </source>
</evidence>
<organism evidence="7 8">
    <name type="scientific">Flavobacterium akiainvivens</name>
    <dbReference type="NCBI Taxonomy" id="1202724"/>
    <lineage>
        <taxon>Bacteria</taxon>
        <taxon>Pseudomonadati</taxon>
        <taxon>Bacteroidota</taxon>
        <taxon>Flavobacteriia</taxon>
        <taxon>Flavobacteriales</taxon>
        <taxon>Flavobacteriaceae</taxon>
        <taxon>Flavobacterium</taxon>
    </lineage>
</organism>
<dbReference type="InterPro" id="IPR011032">
    <property type="entry name" value="GroES-like_sf"/>
</dbReference>
<evidence type="ECO:0000256" key="4">
    <source>
        <dbReference type="ARBA" id="ARBA00023002"/>
    </source>
</evidence>
<dbReference type="GO" id="GO:0016616">
    <property type="term" value="F:oxidoreductase activity, acting on the CH-OH group of donors, NAD or NADP as acceptor"/>
    <property type="evidence" value="ECO:0007669"/>
    <property type="project" value="InterPro"/>
</dbReference>
<dbReference type="InterPro" id="IPR036291">
    <property type="entry name" value="NAD(P)-bd_dom_sf"/>
</dbReference>
<dbReference type="CDD" id="cd05283">
    <property type="entry name" value="CAD1"/>
    <property type="match status" value="1"/>
</dbReference>
<evidence type="ECO:0000313" key="7">
    <source>
        <dbReference type="EMBL" id="KOS08069.1"/>
    </source>
</evidence>
<dbReference type="AlphaFoldDB" id="A0A0M9VJR9"/>
<dbReference type="InterPro" id="IPR047109">
    <property type="entry name" value="CAD-like"/>
</dbReference>
<dbReference type="PROSITE" id="PS00059">
    <property type="entry name" value="ADH_ZINC"/>
    <property type="match status" value="1"/>
</dbReference>
<gene>
    <name evidence="7" type="ORF">AM493_19975</name>
</gene>
<dbReference type="EMBL" id="LIYD01000005">
    <property type="protein sequence ID" value="KOS08069.1"/>
    <property type="molecule type" value="Genomic_DNA"/>
</dbReference>
<dbReference type="SUPFAM" id="SSF51735">
    <property type="entry name" value="NAD(P)-binding Rossmann-fold domains"/>
    <property type="match status" value="1"/>
</dbReference>
<dbReference type="RefSeq" id="WP_054409879.1">
    <property type="nucleotide sequence ID" value="NZ_LIYD01000005.1"/>
</dbReference>
<comment type="caution">
    <text evidence="7">The sequence shown here is derived from an EMBL/GenBank/DDBJ whole genome shotgun (WGS) entry which is preliminary data.</text>
</comment>
<comment type="cofactor">
    <cofactor evidence="1 5">
        <name>Zn(2+)</name>
        <dbReference type="ChEBI" id="CHEBI:29105"/>
    </cofactor>
</comment>
<accession>A0A0M9VJR9</accession>
<dbReference type="OrthoDB" id="9787435at2"/>
<keyword evidence="3 5" id="KW-0862">Zinc</keyword>
<dbReference type="InterPro" id="IPR020843">
    <property type="entry name" value="ER"/>
</dbReference>
<name>A0A0M9VJR9_9FLAO</name>
<dbReference type="InterPro" id="IPR002328">
    <property type="entry name" value="ADH_Zn_CS"/>
</dbReference>
<evidence type="ECO:0000256" key="3">
    <source>
        <dbReference type="ARBA" id="ARBA00022833"/>
    </source>
</evidence>
<dbReference type="InterPro" id="IPR013149">
    <property type="entry name" value="ADH-like_C"/>
</dbReference>